<proteinExistence type="predicted"/>
<sequence>MIPVYTTDSVPVRAAGPIEQAWPVWGEAKEIGEGVDLLAQIAEGDGAHAVIGLRIATFSAHETRGILGTNPRYAMVGTAVILGPRAPERGPPLPPEEPPWTPEDEGYPPYGP</sequence>
<evidence type="ECO:0000256" key="1">
    <source>
        <dbReference type="SAM" id="MobiDB-lite"/>
    </source>
</evidence>
<accession>A0A5C4JBJ5</accession>
<comment type="caution">
    <text evidence="2">The sequence shown here is derived from an EMBL/GenBank/DDBJ whole genome shotgun (WGS) entry which is preliminary data.</text>
</comment>
<keyword evidence="3" id="KW-1185">Reference proteome</keyword>
<feature type="region of interest" description="Disordered" evidence="1">
    <location>
        <begin position="84"/>
        <end position="112"/>
    </location>
</feature>
<protein>
    <submittedName>
        <fullName evidence="2">Uncharacterized protein</fullName>
    </submittedName>
</protein>
<organism evidence="2 3">
    <name type="scientific">Actinomadura soli</name>
    <dbReference type="NCBI Taxonomy" id="2508997"/>
    <lineage>
        <taxon>Bacteria</taxon>
        <taxon>Bacillati</taxon>
        <taxon>Actinomycetota</taxon>
        <taxon>Actinomycetes</taxon>
        <taxon>Streptosporangiales</taxon>
        <taxon>Thermomonosporaceae</taxon>
        <taxon>Actinomadura</taxon>
    </lineage>
</organism>
<gene>
    <name evidence="2" type="ORF">ETD83_18050</name>
</gene>
<dbReference type="Proteomes" id="UP000309174">
    <property type="component" value="Unassembled WGS sequence"/>
</dbReference>
<reference evidence="2 3" key="1">
    <citation type="submission" date="2019-05" db="EMBL/GenBank/DDBJ databases">
        <title>Draft genome sequence of Actinomadura sp. 14C53.</title>
        <authorList>
            <person name="Saricaoglu S."/>
            <person name="Isik K."/>
        </authorList>
    </citation>
    <scope>NUCLEOTIDE SEQUENCE [LARGE SCALE GENOMIC DNA]</scope>
    <source>
        <strain evidence="2 3">14C53</strain>
    </source>
</reference>
<dbReference type="AlphaFoldDB" id="A0A5C4JBJ5"/>
<dbReference type="OrthoDB" id="3481654at2"/>
<name>A0A5C4JBJ5_9ACTN</name>
<feature type="compositionally biased region" description="Pro residues" evidence="1">
    <location>
        <begin position="89"/>
        <end position="101"/>
    </location>
</feature>
<dbReference type="RefSeq" id="WP_138646298.1">
    <property type="nucleotide sequence ID" value="NZ_VCKW01000085.1"/>
</dbReference>
<evidence type="ECO:0000313" key="2">
    <source>
        <dbReference type="EMBL" id="TMQ99256.1"/>
    </source>
</evidence>
<evidence type="ECO:0000313" key="3">
    <source>
        <dbReference type="Proteomes" id="UP000309174"/>
    </source>
</evidence>
<dbReference type="EMBL" id="VCKW01000085">
    <property type="protein sequence ID" value="TMQ99256.1"/>
    <property type="molecule type" value="Genomic_DNA"/>
</dbReference>